<comment type="caution">
    <text evidence="2">The sequence shown here is derived from an EMBL/GenBank/DDBJ whole genome shotgun (WGS) entry which is preliminary data.</text>
</comment>
<sequence>MSRLALAALCALPILAACGPSLPPDPEEVAQYCEARARAATGPTGEARLGVNSNSGPSVGLSIGLSSDYIAGRDPLEVYNECVWQRTGAAPIRPPRL</sequence>
<feature type="chain" id="PRO_5025662626" description="Lipoprotein" evidence="1">
    <location>
        <begin position="17"/>
        <end position="97"/>
    </location>
</feature>
<name>A0A6B2JPS7_9RHOB</name>
<dbReference type="RefSeq" id="WP_163889875.1">
    <property type="nucleotide sequence ID" value="NZ_JAAFYS010000001.1"/>
</dbReference>
<dbReference type="AlphaFoldDB" id="A0A6B2JPS7"/>
<dbReference type="Proteomes" id="UP000474757">
    <property type="component" value="Unassembled WGS sequence"/>
</dbReference>
<evidence type="ECO:0000313" key="3">
    <source>
        <dbReference type="Proteomes" id="UP000474757"/>
    </source>
</evidence>
<evidence type="ECO:0008006" key="4">
    <source>
        <dbReference type="Google" id="ProtNLM"/>
    </source>
</evidence>
<protein>
    <recommendedName>
        <fullName evidence="4">Lipoprotein</fullName>
    </recommendedName>
</protein>
<evidence type="ECO:0000256" key="1">
    <source>
        <dbReference type="SAM" id="SignalP"/>
    </source>
</evidence>
<dbReference type="EMBL" id="JAAGAB010000001">
    <property type="protein sequence ID" value="NDU99964.1"/>
    <property type="molecule type" value="Genomic_DNA"/>
</dbReference>
<proteinExistence type="predicted"/>
<feature type="signal peptide" evidence="1">
    <location>
        <begin position="1"/>
        <end position="16"/>
    </location>
</feature>
<keyword evidence="1" id="KW-0732">Signal</keyword>
<accession>A0A6B2JPS7</accession>
<dbReference type="PROSITE" id="PS51257">
    <property type="entry name" value="PROKAR_LIPOPROTEIN"/>
    <property type="match status" value="1"/>
</dbReference>
<organism evidence="2 3">
    <name type="scientific">Pseudoroseicyclus tamaricis</name>
    <dbReference type="NCBI Taxonomy" id="2705421"/>
    <lineage>
        <taxon>Bacteria</taxon>
        <taxon>Pseudomonadati</taxon>
        <taxon>Pseudomonadota</taxon>
        <taxon>Alphaproteobacteria</taxon>
        <taxon>Rhodobacterales</taxon>
        <taxon>Paracoccaceae</taxon>
        <taxon>Pseudoroseicyclus</taxon>
    </lineage>
</organism>
<evidence type="ECO:0000313" key="2">
    <source>
        <dbReference type="EMBL" id="NDU99964.1"/>
    </source>
</evidence>
<reference evidence="2 3" key="1">
    <citation type="submission" date="2020-02" db="EMBL/GenBank/DDBJ databases">
        <title>Pseudoroseicyclus tamarix, sp. nov., isolated from offshore sediment of a Tamarix chinensis forest.</title>
        <authorList>
            <person name="Gai Y."/>
        </authorList>
    </citation>
    <scope>NUCLEOTIDE SEQUENCE [LARGE SCALE GENOMIC DNA]</scope>
    <source>
        <strain evidence="2 3">CLL3-39</strain>
    </source>
</reference>
<gene>
    <name evidence="2" type="ORF">GZA08_03135</name>
</gene>
<keyword evidence="3" id="KW-1185">Reference proteome</keyword>